<sequence length="632" mass="72645">MDTMLMDETGKSLFASHVCKMFIKAFFNYLTKNMDKDRTGVQKCDIRWVLPVPVDLTDTSKQLLRSCAEQAGIPSDQLMFVTDTEAAFIYCHHSLGREHYQHLKDVTEYMVVNLGGSFTDITVLKKDGTQVIEKYRTADNGCGGSLVYKTFLKILVRIFGSQFMTSLQNEQPSVLLDIERELEFKRDVKGNHSGKINFSIPYDPINSFCKKYLGEDLSEVICSSIYGNDITLISDKMRINSDLFCNCFKPTIDNIINLMENVFADYKDSHEVSAIVMVGEFSKYNLVQEAVRQMFPKKDIIIPTYPELAEMLGAVVCGHQPCQYKQISPSQIIAAQTSVTKCIFCDNPGVYHCIECKSAFCQLCRANHDKLPAAKTHTVTDLKKIDPSAFLTNVICVSHKRELIYFCTQCHFLICSKCVTTDHKGHDITDTKTVADDYRRNAEENISDLKLTVTKMSTIVEQMKEIEKPTMKRTSETAESGIDEAVKKITKAISFTKDNKLDEVQSQFDMEMEEFQYDLKNKERIYEQQNNICESLERLMHVSHDITFITSYETLKRDIYDISDYVGEREQKQVYKFDKKGFVQEVVNAIVSGFEMRKRKKSRNKTIRQWKRLVKKRPLEIGKYTEILLHIA</sequence>
<dbReference type="CDD" id="cd19757">
    <property type="entry name" value="Bbox1"/>
    <property type="match status" value="1"/>
</dbReference>
<gene>
    <name evidence="3" type="ORF">MGAL_10B012795</name>
</gene>
<dbReference type="OrthoDB" id="6270329at2759"/>
<dbReference type="Gene3D" id="3.30.420.40">
    <property type="match status" value="2"/>
</dbReference>
<dbReference type="SMART" id="SM00336">
    <property type="entry name" value="BBOX"/>
    <property type="match status" value="2"/>
</dbReference>
<evidence type="ECO:0000259" key="2">
    <source>
        <dbReference type="PROSITE" id="PS50119"/>
    </source>
</evidence>
<name>A0A8B6DN45_MYTGA</name>
<keyword evidence="4" id="KW-1185">Reference proteome</keyword>
<dbReference type="PROSITE" id="PS50119">
    <property type="entry name" value="ZF_BBOX"/>
    <property type="match status" value="1"/>
</dbReference>
<feature type="domain" description="B box-type" evidence="2">
    <location>
        <begin position="391"/>
        <end position="431"/>
    </location>
</feature>
<accession>A0A8B6DN45</accession>
<dbReference type="Pfam" id="PF00643">
    <property type="entry name" value="zf-B_box"/>
    <property type="match status" value="1"/>
</dbReference>
<organism evidence="3 4">
    <name type="scientific">Mytilus galloprovincialis</name>
    <name type="common">Mediterranean mussel</name>
    <dbReference type="NCBI Taxonomy" id="29158"/>
    <lineage>
        <taxon>Eukaryota</taxon>
        <taxon>Metazoa</taxon>
        <taxon>Spiralia</taxon>
        <taxon>Lophotrochozoa</taxon>
        <taxon>Mollusca</taxon>
        <taxon>Bivalvia</taxon>
        <taxon>Autobranchia</taxon>
        <taxon>Pteriomorphia</taxon>
        <taxon>Mytilida</taxon>
        <taxon>Mytiloidea</taxon>
        <taxon>Mytilidae</taxon>
        <taxon>Mytilinae</taxon>
        <taxon>Mytilus</taxon>
    </lineage>
</organism>
<evidence type="ECO:0000313" key="3">
    <source>
        <dbReference type="EMBL" id="VDI22742.1"/>
    </source>
</evidence>
<dbReference type="InterPro" id="IPR000315">
    <property type="entry name" value="Znf_B-box"/>
</dbReference>
<evidence type="ECO:0000313" key="4">
    <source>
        <dbReference type="Proteomes" id="UP000596742"/>
    </source>
</evidence>
<evidence type="ECO:0000256" key="1">
    <source>
        <dbReference type="PROSITE-ProRule" id="PRU00024"/>
    </source>
</evidence>
<dbReference type="GO" id="GO:0008270">
    <property type="term" value="F:zinc ion binding"/>
    <property type="evidence" value="ECO:0007669"/>
    <property type="project" value="UniProtKB-KW"/>
</dbReference>
<dbReference type="Proteomes" id="UP000596742">
    <property type="component" value="Unassembled WGS sequence"/>
</dbReference>
<comment type="caution">
    <text evidence="3">The sequence shown here is derived from an EMBL/GenBank/DDBJ whole genome shotgun (WGS) entry which is preliminary data.</text>
</comment>
<dbReference type="InterPro" id="IPR043129">
    <property type="entry name" value="ATPase_NBD"/>
</dbReference>
<protein>
    <recommendedName>
        <fullName evidence="2">B box-type domain-containing protein</fullName>
    </recommendedName>
</protein>
<proteinExistence type="predicted"/>
<dbReference type="PANTHER" id="PTHR14187">
    <property type="entry name" value="ALPHA KINASE/ELONGATION FACTOR 2 KINASE"/>
    <property type="match status" value="1"/>
</dbReference>
<keyword evidence="1" id="KW-0479">Metal-binding</keyword>
<dbReference type="SUPFAM" id="SSF57845">
    <property type="entry name" value="B-box zinc-binding domain"/>
    <property type="match status" value="1"/>
</dbReference>
<keyword evidence="1" id="KW-0862">Zinc</keyword>
<reference evidence="3" key="1">
    <citation type="submission" date="2018-11" db="EMBL/GenBank/DDBJ databases">
        <authorList>
            <person name="Alioto T."/>
            <person name="Alioto T."/>
        </authorList>
    </citation>
    <scope>NUCLEOTIDE SEQUENCE</scope>
</reference>
<dbReference type="PANTHER" id="PTHR14187:SF5">
    <property type="entry name" value="HEAT SHOCK 70 KDA PROTEIN 12A"/>
    <property type="match status" value="1"/>
</dbReference>
<dbReference type="Gene3D" id="3.90.640.10">
    <property type="entry name" value="Actin, Chain A, domain 4"/>
    <property type="match status" value="1"/>
</dbReference>
<dbReference type="Gene3D" id="3.30.160.60">
    <property type="entry name" value="Classic Zinc Finger"/>
    <property type="match status" value="1"/>
</dbReference>
<keyword evidence="1" id="KW-0863">Zinc-finger</keyword>
<dbReference type="SUPFAM" id="SSF53067">
    <property type="entry name" value="Actin-like ATPase domain"/>
    <property type="match status" value="1"/>
</dbReference>
<dbReference type="AlphaFoldDB" id="A0A8B6DN45"/>
<dbReference type="EMBL" id="UYJE01003834">
    <property type="protein sequence ID" value="VDI22742.1"/>
    <property type="molecule type" value="Genomic_DNA"/>
</dbReference>